<name>A0AAD8JUM7_TARER</name>
<dbReference type="AlphaFoldDB" id="A0AAD8JUM7"/>
<protein>
    <submittedName>
        <fullName evidence="1">Uncharacterized protein</fullName>
    </submittedName>
</protein>
<comment type="caution">
    <text evidence="1">The sequence shown here is derived from an EMBL/GenBank/DDBJ whole genome shotgun (WGS) entry which is preliminary data.</text>
</comment>
<evidence type="ECO:0000313" key="1">
    <source>
        <dbReference type="EMBL" id="KAK1410917.1"/>
    </source>
</evidence>
<sequence>MPKETTTTVVNVTPQRKTKITHPHHFNLRPGKRTTATLLLSSPVSSSLPHHNTSLSRTNHPFHGIIFIFRVRRWYNSRQDLRQWYNSQAHSPVVQFAIGLYAEQISTAPRKLNQRRTGLTLIINGVVYC</sequence>
<organism evidence="1 2">
    <name type="scientific">Tagetes erecta</name>
    <name type="common">African marigold</name>
    <dbReference type="NCBI Taxonomy" id="13708"/>
    <lineage>
        <taxon>Eukaryota</taxon>
        <taxon>Viridiplantae</taxon>
        <taxon>Streptophyta</taxon>
        <taxon>Embryophyta</taxon>
        <taxon>Tracheophyta</taxon>
        <taxon>Spermatophyta</taxon>
        <taxon>Magnoliopsida</taxon>
        <taxon>eudicotyledons</taxon>
        <taxon>Gunneridae</taxon>
        <taxon>Pentapetalae</taxon>
        <taxon>asterids</taxon>
        <taxon>campanulids</taxon>
        <taxon>Asterales</taxon>
        <taxon>Asteraceae</taxon>
        <taxon>Asteroideae</taxon>
        <taxon>Heliantheae alliance</taxon>
        <taxon>Tageteae</taxon>
        <taxon>Tagetes</taxon>
    </lineage>
</organism>
<evidence type="ECO:0000313" key="2">
    <source>
        <dbReference type="Proteomes" id="UP001229421"/>
    </source>
</evidence>
<dbReference type="Proteomes" id="UP001229421">
    <property type="component" value="Unassembled WGS sequence"/>
</dbReference>
<accession>A0AAD8JUM7</accession>
<proteinExistence type="predicted"/>
<gene>
    <name evidence="1" type="ORF">QVD17_37459</name>
</gene>
<reference evidence="1" key="1">
    <citation type="journal article" date="2023" name="bioRxiv">
        <title>Improved chromosome-level genome assembly for marigold (Tagetes erecta).</title>
        <authorList>
            <person name="Jiang F."/>
            <person name="Yuan L."/>
            <person name="Wang S."/>
            <person name="Wang H."/>
            <person name="Xu D."/>
            <person name="Wang A."/>
            <person name="Fan W."/>
        </authorList>
    </citation>
    <scope>NUCLEOTIDE SEQUENCE</scope>
    <source>
        <strain evidence="1">WSJ</strain>
        <tissue evidence="1">Leaf</tissue>
    </source>
</reference>
<dbReference type="EMBL" id="JAUHHV010000010">
    <property type="protein sequence ID" value="KAK1410917.1"/>
    <property type="molecule type" value="Genomic_DNA"/>
</dbReference>
<keyword evidence="2" id="KW-1185">Reference proteome</keyword>